<dbReference type="Proteomes" id="UP000663866">
    <property type="component" value="Unassembled WGS sequence"/>
</dbReference>
<accession>A0A819KUF9</accession>
<evidence type="ECO:0000313" key="2">
    <source>
        <dbReference type="EMBL" id="CAF3952917.1"/>
    </source>
</evidence>
<keyword evidence="1" id="KW-0812">Transmembrane</keyword>
<keyword evidence="3" id="KW-1185">Reference proteome</keyword>
<comment type="caution">
    <text evidence="2">The sequence shown here is derived from an EMBL/GenBank/DDBJ whole genome shotgun (WGS) entry which is preliminary data.</text>
</comment>
<organism evidence="2 3">
    <name type="scientific">Rotaria magnacalcarata</name>
    <dbReference type="NCBI Taxonomy" id="392030"/>
    <lineage>
        <taxon>Eukaryota</taxon>
        <taxon>Metazoa</taxon>
        <taxon>Spiralia</taxon>
        <taxon>Gnathifera</taxon>
        <taxon>Rotifera</taxon>
        <taxon>Eurotatoria</taxon>
        <taxon>Bdelloidea</taxon>
        <taxon>Philodinida</taxon>
        <taxon>Philodinidae</taxon>
        <taxon>Rotaria</taxon>
    </lineage>
</organism>
<dbReference type="AlphaFoldDB" id="A0A819KUF9"/>
<keyword evidence="1" id="KW-0472">Membrane</keyword>
<dbReference type="Gene3D" id="3.90.176.10">
    <property type="entry name" value="Toxin ADP-ribosyltransferase, Chain A, domain 1"/>
    <property type="match status" value="1"/>
</dbReference>
<name>A0A819KUF9_9BILA</name>
<evidence type="ECO:0000256" key="1">
    <source>
        <dbReference type="SAM" id="Phobius"/>
    </source>
</evidence>
<feature type="transmembrane region" description="Helical" evidence="1">
    <location>
        <begin position="350"/>
        <end position="374"/>
    </location>
</feature>
<proteinExistence type="predicted"/>
<protein>
    <submittedName>
        <fullName evidence="2">Uncharacterized protein</fullName>
    </submittedName>
</protein>
<gene>
    <name evidence="2" type="ORF">OVN521_LOCUS12354</name>
</gene>
<evidence type="ECO:0000313" key="3">
    <source>
        <dbReference type="Proteomes" id="UP000663866"/>
    </source>
</evidence>
<keyword evidence="1" id="KW-1133">Transmembrane helix</keyword>
<reference evidence="2" key="1">
    <citation type="submission" date="2021-02" db="EMBL/GenBank/DDBJ databases">
        <authorList>
            <person name="Nowell W R."/>
        </authorList>
    </citation>
    <scope>NUCLEOTIDE SEQUENCE</scope>
</reference>
<dbReference type="SUPFAM" id="SSF56399">
    <property type="entry name" value="ADP-ribosylation"/>
    <property type="match status" value="1"/>
</dbReference>
<dbReference type="EMBL" id="CAJOBG010001721">
    <property type="protein sequence ID" value="CAF3952917.1"/>
    <property type="molecule type" value="Genomic_DNA"/>
</dbReference>
<sequence length="516" mass="58374">MPWIRSQQYLFADEDRPLFDSLPPEAINTSIDALALTPRAIVLEYLFTEMLLQLLPTPQSKEDFIIFCKNFHADNQQCREKILNFITYYKPENAIYWFTKPDCFLSRIVGIECGSYDLNRMFQIRFFLSDLYRQLKNVHNEQIRDFFSNVVHVYRGKSITEEEFNCLVPETYCITRGFLSMSRAQSVANGFSGDDQSTDNKVSVILDIEIDVELARKKPIAFIGHLSAVEHEDEVLFSAGIVLRVVSREETRERLWVIKLVTGAHETSTQTMLAGMIAILESINQRHVAVGSTKSSYIDILKHESTVQTSDNFDQLDSRNDVYENDVDLLRDPARSIFSGFQTVNISTPIAVTIIAAVIIVAVIVAIIAAILIVSNSPPQTSPSIICPRITCSAFSSVQNPSLNYQVEHLDLNCSESLSNMSIIQVVQRNYNETPAQQYETFWNSSTNMGYVQNPAQIIYTWSSVPGMLIAAASFPNFVEAQYYYTSGAARLTSSDTWLIFIQSICGDTMYLFGSY</sequence>